<name>A0A0D7B1C0_9AGAR</name>
<dbReference type="AlphaFoldDB" id="A0A0D7B1C0"/>
<keyword evidence="2" id="KW-1185">Reference proteome</keyword>
<reference evidence="1 2" key="1">
    <citation type="journal article" date="2015" name="Fungal Genet. Biol.">
        <title>Evolution of novel wood decay mechanisms in Agaricales revealed by the genome sequences of Fistulina hepatica and Cylindrobasidium torrendii.</title>
        <authorList>
            <person name="Floudas D."/>
            <person name="Held B.W."/>
            <person name="Riley R."/>
            <person name="Nagy L.G."/>
            <person name="Koehler G."/>
            <person name="Ransdell A.S."/>
            <person name="Younus H."/>
            <person name="Chow J."/>
            <person name="Chiniquy J."/>
            <person name="Lipzen A."/>
            <person name="Tritt A."/>
            <person name="Sun H."/>
            <person name="Haridas S."/>
            <person name="LaButti K."/>
            <person name="Ohm R.A."/>
            <person name="Kues U."/>
            <person name="Blanchette R.A."/>
            <person name="Grigoriev I.V."/>
            <person name="Minto R.E."/>
            <person name="Hibbett D.S."/>
        </authorList>
    </citation>
    <scope>NUCLEOTIDE SEQUENCE [LARGE SCALE GENOMIC DNA]</scope>
    <source>
        <strain evidence="1 2">FP15055 ss-10</strain>
    </source>
</reference>
<dbReference type="Proteomes" id="UP000054007">
    <property type="component" value="Unassembled WGS sequence"/>
</dbReference>
<organism evidence="1 2">
    <name type="scientific">Cylindrobasidium torrendii FP15055 ss-10</name>
    <dbReference type="NCBI Taxonomy" id="1314674"/>
    <lineage>
        <taxon>Eukaryota</taxon>
        <taxon>Fungi</taxon>
        <taxon>Dikarya</taxon>
        <taxon>Basidiomycota</taxon>
        <taxon>Agaricomycotina</taxon>
        <taxon>Agaricomycetes</taxon>
        <taxon>Agaricomycetidae</taxon>
        <taxon>Agaricales</taxon>
        <taxon>Marasmiineae</taxon>
        <taxon>Physalacriaceae</taxon>
        <taxon>Cylindrobasidium</taxon>
    </lineage>
</organism>
<protein>
    <submittedName>
        <fullName evidence="1">Uncharacterized protein</fullName>
    </submittedName>
</protein>
<proteinExistence type="predicted"/>
<sequence>MSSKFSIAAFLRFAFDKQEQYFAAARAKNETSAIRARLLKSFENGPAERIKVTPRVDPFFMKFRRHRGIHCSNIVVYCYGISLEVDCVGGEKKTLQLELQFWSIWMSEGSGCTDASNHELNLRYDGIEATAFTGAHGDCSSDVEIKMISESEKIQKILSALIEDCGVQAEERPKKKCKVDAADIKVRRSYRGEEYHDDARHIEVHPDVVDEQCMELLTAILGPSGKRVLRADGNERNMDWWTLMKVIQKGHRADKSYDSITSFLRKTPMEKEKGIDIQRQGGY</sequence>
<accession>A0A0D7B1C0</accession>
<evidence type="ECO:0000313" key="2">
    <source>
        <dbReference type="Proteomes" id="UP000054007"/>
    </source>
</evidence>
<evidence type="ECO:0000313" key="1">
    <source>
        <dbReference type="EMBL" id="KIY64262.1"/>
    </source>
</evidence>
<gene>
    <name evidence="1" type="ORF">CYLTODRAFT_457355</name>
</gene>
<dbReference type="EMBL" id="KN880645">
    <property type="protein sequence ID" value="KIY64262.1"/>
    <property type="molecule type" value="Genomic_DNA"/>
</dbReference>